<dbReference type="AlphaFoldDB" id="A0A1Y6C6U1"/>
<evidence type="ECO:0000313" key="2">
    <source>
        <dbReference type="Proteomes" id="UP000192907"/>
    </source>
</evidence>
<keyword evidence="2" id="KW-1185">Reference proteome</keyword>
<name>A0A1Y6C6U1_9BACT</name>
<protein>
    <submittedName>
        <fullName evidence="1">Uncharacterized protein</fullName>
    </submittedName>
</protein>
<reference evidence="2" key="1">
    <citation type="submission" date="2017-04" db="EMBL/GenBank/DDBJ databases">
        <authorList>
            <person name="Varghese N."/>
            <person name="Submissions S."/>
        </authorList>
    </citation>
    <scope>NUCLEOTIDE SEQUENCE [LARGE SCALE GENOMIC DNA]</scope>
    <source>
        <strain evidence="2">RKEM611</strain>
    </source>
</reference>
<evidence type="ECO:0000313" key="1">
    <source>
        <dbReference type="EMBL" id="SMF40108.1"/>
    </source>
</evidence>
<dbReference type="OrthoDB" id="9789044at2"/>
<organism evidence="1 2">
    <name type="scientific">Pseudobacteriovorax antillogorgiicola</name>
    <dbReference type="NCBI Taxonomy" id="1513793"/>
    <lineage>
        <taxon>Bacteria</taxon>
        <taxon>Pseudomonadati</taxon>
        <taxon>Bdellovibrionota</taxon>
        <taxon>Oligoflexia</taxon>
        <taxon>Oligoflexales</taxon>
        <taxon>Pseudobacteriovoracaceae</taxon>
        <taxon>Pseudobacteriovorax</taxon>
    </lineage>
</organism>
<proteinExistence type="predicted"/>
<dbReference type="Proteomes" id="UP000192907">
    <property type="component" value="Unassembled WGS sequence"/>
</dbReference>
<accession>A0A1Y6C6U1</accession>
<sequence>MALIGRIAGAILLRTEEKSYLIGDLKEPCSFEDRGFHPPLERDVIKHPFVEIQTNGKDVICDDDYELVVTEDSSLPSKIVDRFLIFRNGSISERLWGLVTESSEAEGKRVNAEWLMQTPDDVWEIVRDSVLRC</sequence>
<dbReference type="EMBL" id="FWZT01000012">
    <property type="protein sequence ID" value="SMF40108.1"/>
    <property type="molecule type" value="Genomic_DNA"/>
</dbReference>
<gene>
    <name evidence="1" type="ORF">SAMN06296036_11261</name>
</gene>
<dbReference type="STRING" id="1513793.SAMN06296036_11261"/>
<dbReference type="RefSeq" id="WP_132320396.1">
    <property type="nucleotide sequence ID" value="NZ_FWZT01000012.1"/>
</dbReference>